<dbReference type="Proteomes" id="UP000637980">
    <property type="component" value="Unassembled WGS sequence"/>
</dbReference>
<evidence type="ECO:0000313" key="1">
    <source>
        <dbReference type="EMBL" id="GHB16939.1"/>
    </source>
</evidence>
<organism evidence="1 2">
    <name type="scientific">Pseudovibrio japonicus</name>
    <dbReference type="NCBI Taxonomy" id="366534"/>
    <lineage>
        <taxon>Bacteria</taxon>
        <taxon>Pseudomonadati</taxon>
        <taxon>Pseudomonadota</taxon>
        <taxon>Alphaproteobacteria</taxon>
        <taxon>Hyphomicrobiales</taxon>
        <taxon>Stappiaceae</taxon>
        <taxon>Pseudovibrio</taxon>
    </lineage>
</organism>
<name>A0ABQ3DVT0_9HYPH</name>
<proteinExistence type="predicted"/>
<evidence type="ECO:0000313" key="2">
    <source>
        <dbReference type="Proteomes" id="UP000637980"/>
    </source>
</evidence>
<keyword evidence="2" id="KW-1185">Reference proteome</keyword>
<dbReference type="EMBL" id="BMXE01000001">
    <property type="protein sequence ID" value="GHB16939.1"/>
    <property type="molecule type" value="Genomic_DNA"/>
</dbReference>
<comment type="caution">
    <text evidence="1">The sequence shown here is derived from an EMBL/GenBank/DDBJ whole genome shotgun (WGS) entry which is preliminary data.</text>
</comment>
<dbReference type="RefSeq" id="WP_280514280.1">
    <property type="nucleotide sequence ID" value="NZ_BMXE01000001.1"/>
</dbReference>
<protein>
    <submittedName>
        <fullName evidence="1">Uncharacterized protein</fullName>
    </submittedName>
</protein>
<gene>
    <name evidence="1" type="ORF">GCM10007094_00400</name>
</gene>
<accession>A0ABQ3DVT0</accession>
<sequence>MSEILKRLQSEEANLIDFEKGILIDGIVQSMTKSHEQACGITV</sequence>
<reference evidence="2" key="1">
    <citation type="journal article" date="2019" name="Int. J. Syst. Evol. Microbiol.">
        <title>The Global Catalogue of Microorganisms (GCM) 10K type strain sequencing project: providing services to taxonomists for standard genome sequencing and annotation.</title>
        <authorList>
            <consortium name="The Broad Institute Genomics Platform"/>
            <consortium name="The Broad Institute Genome Sequencing Center for Infectious Disease"/>
            <person name="Wu L."/>
            <person name="Ma J."/>
        </authorList>
    </citation>
    <scope>NUCLEOTIDE SEQUENCE [LARGE SCALE GENOMIC DNA]</scope>
    <source>
        <strain evidence="2">KCTC 12861</strain>
    </source>
</reference>